<name>A0A5R9L4M5_9BACT</name>
<dbReference type="AlphaFoldDB" id="A0A5R9L4M5"/>
<dbReference type="PANTHER" id="PTHR36453">
    <property type="entry name" value="SECRETED PROTEIN-RELATED"/>
    <property type="match status" value="1"/>
</dbReference>
<dbReference type="SUPFAM" id="SSF50156">
    <property type="entry name" value="PDZ domain-like"/>
    <property type="match status" value="1"/>
</dbReference>
<dbReference type="RefSeq" id="WP_138364586.1">
    <property type="nucleotide sequence ID" value="NZ_VCEJ01000002.1"/>
</dbReference>
<keyword evidence="3" id="KW-1185">Reference proteome</keyword>
<keyword evidence="1" id="KW-0732">Signal</keyword>
<dbReference type="Gene3D" id="2.30.42.10">
    <property type="match status" value="1"/>
</dbReference>
<sequence>MKCFLLRFAQCRLLAILLTLPATAFSADIYVSKTGSDQNPGTKEKPLATISAAQIKIRNIHEPVTVFLRAGSYFLSKPIIFTPQDSRRAGQEATFKAFPGEKVVISGAAEIPVKWSVYKGNIQKATVAGNFLFDQLFIDGQKLRMARYPNYDSTASHFGGYAADVLSPSKIKSWKNPEGAYIHALHKHEWGDYHYVVKGKSADTLQLEGGYQNNRQMGMHDKYRFIENVLEELDAPGEWFFDKKTKTLYLYPPANIDLKTAKILSPQIKHLFEFRGTATSPVRNIHLEGFEFAHTLRTFMDTKEPLLRSDWAIYRGGAVVLEGTEQVSVNRCYFNAVGGNGVFFSNYNRKSEVSGCHFDNIGASAVCFVGDPAAVRSPSFEYHESVAYEKLDKTPGPKTNNYPADCKVYDNLMQGLGQVEKQVAGVQISMSMDITVSHNTIYNIPRSGINVSEGTWGGHIIEFNDVFNTVQETGDHGSFNSWGRDRYWHPDREVMDKLAAAHPELILLDAGKTIIIRNNRFRCDHGWDIDLDDGSSNYHIYNNVCLNGGLKLREGFKRIVENNIMINNSFHPHVWFAESGDVFRKNIVTKPYFPIQIKSWGEEVDYNLFPDQNGLEKSQANKTDAHSLAGDPMFVDAESGNYQVKPGGPALKVGFVNFPMDQFGVVSPELKAKAAKVPLPKLNVLDDGQAAKEISWLGGKLRNVNGLGDRSAYGLPDEKGVVLENAAESSILARAGLKKGDVIRSLNKRNIDNVTELLDVFQEVNWMGEGEIEFFRNQQLEKRALPFK</sequence>
<comment type="caution">
    <text evidence="2">The sequence shown here is derived from an EMBL/GenBank/DDBJ whole genome shotgun (WGS) entry which is preliminary data.</text>
</comment>
<dbReference type="SMART" id="SM00710">
    <property type="entry name" value="PbH1"/>
    <property type="match status" value="4"/>
</dbReference>
<dbReference type="OrthoDB" id="9808066at2"/>
<dbReference type="Gene3D" id="2.160.20.10">
    <property type="entry name" value="Single-stranded right-handed beta-helix, Pectin lyase-like"/>
    <property type="match status" value="2"/>
</dbReference>
<dbReference type="PANTHER" id="PTHR36453:SF1">
    <property type="entry name" value="RIGHT HANDED BETA HELIX DOMAIN-CONTAINING PROTEIN"/>
    <property type="match status" value="1"/>
</dbReference>
<evidence type="ECO:0000313" key="3">
    <source>
        <dbReference type="Proteomes" id="UP000306402"/>
    </source>
</evidence>
<feature type="chain" id="PRO_5024427943" evidence="1">
    <location>
        <begin position="27"/>
        <end position="788"/>
    </location>
</feature>
<organism evidence="2 3">
    <name type="scientific">Dyadobacter luticola</name>
    <dbReference type="NCBI Taxonomy" id="1979387"/>
    <lineage>
        <taxon>Bacteria</taxon>
        <taxon>Pseudomonadati</taxon>
        <taxon>Bacteroidota</taxon>
        <taxon>Cytophagia</taxon>
        <taxon>Cytophagales</taxon>
        <taxon>Spirosomataceae</taxon>
        <taxon>Dyadobacter</taxon>
    </lineage>
</organism>
<dbReference type="InterPro" id="IPR012334">
    <property type="entry name" value="Pectin_lyas_fold"/>
</dbReference>
<evidence type="ECO:0000313" key="2">
    <source>
        <dbReference type="EMBL" id="TLV03378.1"/>
    </source>
</evidence>
<proteinExistence type="predicted"/>
<dbReference type="Proteomes" id="UP000306402">
    <property type="component" value="Unassembled WGS sequence"/>
</dbReference>
<protein>
    <submittedName>
        <fullName evidence="2">Peptide-binding protein</fullName>
    </submittedName>
</protein>
<accession>A0A5R9L4M5</accession>
<reference evidence="2 3" key="1">
    <citation type="submission" date="2019-05" db="EMBL/GenBank/DDBJ databases">
        <authorList>
            <person name="Qu J.-H."/>
        </authorList>
    </citation>
    <scope>NUCLEOTIDE SEQUENCE [LARGE SCALE GENOMIC DNA]</scope>
    <source>
        <strain evidence="2 3">T17</strain>
    </source>
</reference>
<gene>
    <name evidence="2" type="ORF">FEN17_07155</name>
</gene>
<dbReference type="EMBL" id="VCEJ01000002">
    <property type="protein sequence ID" value="TLV03378.1"/>
    <property type="molecule type" value="Genomic_DNA"/>
</dbReference>
<evidence type="ECO:0000256" key="1">
    <source>
        <dbReference type="SAM" id="SignalP"/>
    </source>
</evidence>
<dbReference type="InterPro" id="IPR006626">
    <property type="entry name" value="PbH1"/>
</dbReference>
<dbReference type="SUPFAM" id="SSF51126">
    <property type="entry name" value="Pectin lyase-like"/>
    <property type="match status" value="1"/>
</dbReference>
<feature type="signal peptide" evidence="1">
    <location>
        <begin position="1"/>
        <end position="26"/>
    </location>
</feature>
<dbReference type="InterPro" id="IPR011050">
    <property type="entry name" value="Pectin_lyase_fold/virulence"/>
</dbReference>
<dbReference type="InterPro" id="IPR036034">
    <property type="entry name" value="PDZ_sf"/>
</dbReference>